<keyword evidence="3" id="KW-0238">DNA-binding</keyword>
<dbReference type="SUPFAM" id="SSF116734">
    <property type="entry name" value="DNA methylase specificity domain"/>
    <property type="match status" value="2"/>
</dbReference>
<evidence type="ECO:0000259" key="5">
    <source>
        <dbReference type="Pfam" id="PF01420"/>
    </source>
</evidence>
<dbReference type="Proteomes" id="UP000291933">
    <property type="component" value="Unassembled WGS sequence"/>
</dbReference>
<dbReference type="Pfam" id="PF01420">
    <property type="entry name" value="Methylase_S"/>
    <property type="match status" value="1"/>
</dbReference>
<dbReference type="OrthoDB" id="3197085at2"/>
<gene>
    <name evidence="6" type="ORF">ET996_01750</name>
</gene>
<name>A0A4Q9KQQ2_PROTD</name>
<dbReference type="InterPro" id="IPR051212">
    <property type="entry name" value="Type-I_RE_S_subunit"/>
</dbReference>
<dbReference type="GO" id="GO:0003677">
    <property type="term" value="F:DNA binding"/>
    <property type="evidence" value="ECO:0007669"/>
    <property type="project" value="UniProtKB-KW"/>
</dbReference>
<comment type="similarity">
    <text evidence="1">Belongs to the type-I restriction system S methylase family.</text>
</comment>
<proteinExistence type="inferred from homology"/>
<dbReference type="Gene3D" id="3.90.220.20">
    <property type="entry name" value="DNA methylase specificity domains"/>
    <property type="match status" value="2"/>
</dbReference>
<evidence type="ECO:0000256" key="1">
    <source>
        <dbReference type="ARBA" id="ARBA00010923"/>
    </source>
</evidence>
<sequence length="344" mass="37579">MRPYLRKMARVGPGLRGEYASTGFCVLRPNADLDPDFLYRYVESQAFEDQVLPLQKGVSYPAVLDREVRSCQIAFPGLTEQRRIVEIIEDHFSRLDAAERSIAAGLEKVEAMVAVALAAAGTGPMTPLTQTADIQGGIQKTPARAPREHPRPFLRVANVTAEGLNLDEIHYVEASDDEVARLSLRAGDLLVVEGNGSPSQIGRAAVWDGSIEGCLHQNHLIRVRPREGLLPEYLEIVWNSPIARRRLSQVASSSSGLHTLSVRKLSQLSFPVPSVADQSAVVSYIQELRQQSRRLTNELLRARTRSTSLRRAILAAAFSGRLTGSASDADRIEELASAAPPGAD</sequence>
<reference evidence="6 7" key="1">
    <citation type="submission" date="2019-01" db="EMBL/GenBank/DDBJ databases">
        <title>Lactibacter flavus gen. nov., sp. nov., a novel bacterium of the family Propionibacteriaceae isolated from raw milk and dairy products.</title>
        <authorList>
            <person name="Huptas C."/>
            <person name="Wenning M."/>
            <person name="Breitenwieser F."/>
            <person name="Doll E."/>
            <person name="Von Neubeck M."/>
            <person name="Busse H.-J."/>
            <person name="Scherer S."/>
        </authorList>
    </citation>
    <scope>NUCLEOTIDE SEQUENCE [LARGE SCALE GENOMIC DNA]</scope>
    <source>
        <strain evidence="6 7">DSM 22130</strain>
    </source>
</reference>
<keyword evidence="7" id="KW-1185">Reference proteome</keyword>
<dbReference type="AlphaFoldDB" id="A0A4Q9KQQ2"/>
<dbReference type="EMBL" id="SDMR01000001">
    <property type="protein sequence ID" value="TBT96400.1"/>
    <property type="molecule type" value="Genomic_DNA"/>
</dbReference>
<dbReference type="GO" id="GO:0009307">
    <property type="term" value="P:DNA restriction-modification system"/>
    <property type="evidence" value="ECO:0007669"/>
    <property type="project" value="UniProtKB-KW"/>
</dbReference>
<evidence type="ECO:0000256" key="3">
    <source>
        <dbReference type="ARBA" id="ARBA00023125"/>
    </source>
</evidence>
<evidence type="ECO:0000256" key="4">
    <source>
        <dbReference type="ARBA" id="ARBA00038652"/>
    </source>
</evidence>
<comment type="caution">
    <text evidence="6">The sequence shown here is derived from an EMBL/GenBank/DDBJ whole genome shotgun (WGS) entry which is preliminary data.</text>
</comment>
<organism evidence="6 7">
    <name type="scientific">Propioniciclava tarda</name>
    <dbReference type="NCBI Taxonomy" id="433330"/>
    <lineage>
        <taxon>Bacteria</taxon>
        <taxon>Bacillati</taxon>
        <taxon>Actinomycetota</taxon>
        <taxon>Actinomycetes</taxon>
        <taxon>Propionibacteriales</taxon>
        <taxon>Propionibacteriaceae</taxon>
        <taxon>Propioniciclava</taxon>
    </lineage>
</organism>
<dbReference type="InterPro" id="IPR044946">
    <property type="entry name" value="Restrct_endonuc_typeI_TRD_sf"/>
</dbReference>
<dbReference type="PANTHER" id="PTHR43140:SF1">
    <property type="entry name" value="TYPE I RESTRICTION ENZYME ECOKI SPECIFICITY SUBUNIT"/>
    <property type="match status" value="1"/>
</dbReference>
<protein>
    <recommendedName>
        <fullName evidence="5">Type I restriction modification DNA specificity domain-containing protein</fullName>
    </recommendedName>
</protein>
<dbReference type="RefSeq" id="WP_131170812.1">
    <property type="nucleotide sequence ID" value="NZ_FXTL01000001.1"/>
</dbReference>
<comment type="subunit">
    <text evidence="4">The methyltransferase is composed of M and S polypeptides.</text>
</comment>
<evidence type="ECO:0000313" key="6">
    <source>
        <dbReference type="EMBL" id="TBT96400.1"/>
    </source>
</evidence>
<dbReference type="CDD" id="cd17253">
    <property type="entry name" value="RMtype1_S_Eco933I-TRD2-CR2_like"/>
    <property type="match status" value="1"/>
</dbReference>
<evidence type="ECO:0000313" key="7">
    <source>
        <dbReference type="Proteomes" id="UP000291933"/>
    </source>
</evidence>
<keyword evidence="2" id="KW-0680">Restriction system</keyword>
<accession>A0A4Q9KQQ2</accession>
<feature type="domain" description="Type I restriction modification DNA specificity" evidence="5">
    <location>
        <begin position="19"/>
        <end position="102"/>
    </location>
</feature>
<dbReference type="PANTHER" id="PTHR43140">
    <property type="entry name" value="TYPE-1 RESTRICTION ENZYME ECOKI SPECIFICITY PROTEIN"/>
    <property type="match status" value="1"/>
</dbReference>
<dbReference type="InterPro" id="IPR000055">
    <property type="entry name" value="Restrct_endonuc_typeI_TRD"/>
</dbReference>
<evidence type="ECO:0000256" key="2">
    <source>
        <dbReference type="ARBA" id="ARBA00022747"/>
    </source>
</evidence>